<feature type="transmembrane region" description="Helical" evidence="7">
    <location>
        <begin position="79"/>
        <end position="100"/>
    </location>
</feature>
<dbReference type="PANTHER" id="PTHR43390:SF1">
    <property type="entry name" value="CHLOROPLAST PROCESSING PEPTIDASE"/>
    <property type="match status" value="1"/>
</dbReference>
<keyword evidence="10" id="KW-1185">Reference proteome</keyword>
<protein>
    <recommendedName>
        <fullName evidence="4 7">Signal peptidase I</fullName>
        <ecNumber evidence="3 7">3.4.21.89</ecNumber>
    </recommendedName>
</protein>
<evidence type="ECO:0000313" key="9">
    <source>
        <dbReference type="EMBL" id="AYD48456.1"/>
    </source>
</evidence>
<dbReference type="PROSITE" id="PS00761">
    <property type="entry name" value="SPASE_I_3"/>
    <property type="match status" value="1"/>
</dbReference>
<dbReference type="EMBL" id="CP032489">
    <property type="protein sequence ID" value="AYD48456.1"/>
    <property type="molecule type" value="Genomic_DNA"/>
</dbReference>
<keyword evidence="7" id="KW-1133">Transmembrane helix</keyword>
<reference evidence="9 10" key="1">
    <citation type="submission" date="2018-09" db="EMBL/GenBank/DDBJ databases">
        <title>Arachidicoccus sp. nov., a bacterium isolated from soil.</title>
        <authorList>
            <person name="Weon H.-Y."/>
            <person name="Kwon S.-W."/>
            <person name="Lee S.A."/>
        </authorList>
    </citation>
    <scope>NUCLEOTIDE SEQUENCE [LARGE SCALE GENOMIC DNA]</scope>
    <source>
        <strain evidence="9 10">KIS59-12</strain>
    </source>
</reference>
<dbReference type="InterPro" id="IPR036286">
    <property type="entry name" value="LexA/Signal_pep-like_sf"/>
</dbReference>
<evidence type="ECO:0000256" key="6">
    <source>
        <dbReference type="PIRSR" id="PIRSR600223-1"/>
    </source>
</evidence>
<evidence type="ECO:0000259" key="8">
    <source>
        <dbReference type="Pfam" id="PF10502"/>
    </source>
</evidence>
<evidence type="ECO:0000256" key="2">
    <source>
        <dbReference type="ARBA" id="ARBA00009370"/>
    </source>
</evidence>
<dbReference type="EC" id="3.4.21.89" evidence="3 7"/>
<dbReference type="KEGG" id="ark:D6B99_13085"/>
<feature type="transmembrane region" description="Helical" evidence="7">
    <location>
        <begin position="50"/>
        <end position="73"/>
    </location>
</feature>
<comment type="subcellular location">
    <subcellularLocation>
        <location evidence="7">Membrane</location>
        <topology evidence="7">Single-pass type II membrane protein</topology>
    </subcellularLocation>
</comment>
<dbReference type="GO" id="GO:0004252">
    <property type="term" value="F:serine-type endopeptidase activity"/>
    <property type="evidence" value="ECO:0007669"/>
    <property type="project" value="InterPro"/>
</dbReference>
<dbReference type="PANTHER" id="PTHR43390">
    <property type="entry name" value="SIGNAL PEPTIDASE I"/>
    <property type="match status" value="1"/>
</dbReference>
<dbReference type="GO" id="GO:0016020">
    <property type="term" value="C:membrane"/>
    <property type="evidence" value="ECO:0007669"/>
    <property type="project" value="UniProtKB-SubCell"/>
</dbReference>
<dbReference type="Gene3D" id="2.10.109.10">
    <property type="entry name" value="Umud Fragment, subunit A"/>
    <property type="match status" value="2"/>
</dbReference>
<evidence type="ECO:0000256" key="3">
    <source>
        <dbReference type="ARBA" id="ARBA00013208"/>
    </source>
</evidence>
<dbReference type="PRINTS" id="PR00727">
    <property type="entry name" value="LEADERPTASE"/>
</dbReference>
<name>A0A386HSH4_9BACT</name>
<evidence type="ECO:0000256" key="1">
    <source>
        <dbReference type="ARBA" id="ARBA00000677"/>
    </source>
</evidence>
<keyword evidence="7" id="KW-0645">Protease</keyword>
<dbReference type="InterPro" id="IPR019758">
    <property type="entry name" value="Pept_S26A_signal_pept_1_CS"/>
</dbReference>
<feature type="active site" evidence="6">
    <location>
        <position position="275"/>
    </location>
</feature>
<feature type="transmembrane region" description="Helical" evidence="7">
    <location>
        <begin position="123"/>
        <end position="147"/>
    </location>
</feature>
<evidence type="ECO:0000256" key="4">
    <source>
        <dbReference type="ARBA" id="ARBA00019232"/>
    </source>
</evidence>
<comment type="similarity">
    <text evidence="2 7">Belongs to the peptidase S26 family.</text>
</comment>
<dbReference type="Pfam" id="PF10502">
    <property type="entry name" value="Peptidase_S26"/>
    <property type="match status" value="2"/>
</dbReference>
<feature type="transmembrane region" description="Helical" evidence="7">
    <location>
        <begin position="6"/>
        <end position="21"/>
    </location>
</feature>
<dbReference type="InterPro" id="IPR043739">
    <property type="entry name" value="DUF5684"/>
</dbReference>
<accession>A0A386HSH4</accession>
<keyword evidence="7" id="KW-0812">Transmembrane</keyword>
<dbReference type="GO" id="GO:0006465">
    <property type="term" value="P:signal peptide processing"/>
    <property type="evidence" value="ECO:0007669"/>
    <property type="project" value="InterPro"/>
</dbReference>
<keyword evidence="5 7" id="KW-0378">Hydrolase</keyword>
<feature type="domain" description="Peptidase S26" evidence="8">
    <location>
        <begin position="121"/>
        <end position="307"/>
    </location>
</feature>
<dbReference type="GO" id="GO:0009003">
    <property type="term" value="F:signal peptidase activity"/>
    <property type="evidence" value="ECO:0007669"/>
    <property type="project" value="UniProtKB-EC"/>
</dbReference>
<dbReference type="OrthoDB" id="9802919at2"/>
<keyword evidence="7" id="KW-0472">Membrane</keyword>
<dbReference type="InterPro" id="IPR000223">
    <property type="entry name" value="Pept_S26A_signal_pept_1"/>
</dbReference>
<dbReference type="Proteomes" id="UP000266118">
    <property type="component" value="Chromosome"/>
</dbReference>
<evidence type="ECO:0000256" key="5">
    <source>
        <dbReference type="ARBA" id="ARBA00022801"/>
    </source>
</evidence>
<dbReference type="NCBIfam" id="TIGR02227">
    <property type="entry name" value="sigpep_I_bact"/>
    <property type="match status" value="1"/>
</dbReference>
<dbReference type="CDD" id="cd06530">
    <property type="entry name" value="S26_SPase_I"/>
    <property type="match status" value="2"/>
</dbReference>
<dbReference type="SUPFAM" id="SSF51306">
    <property type="entry name" value="LexA/Signal peptidase"/>
    <property type="match status" value="1"/>
</dbReference>
<evidence type="ECO:0000313" key="10">
    <source>
        <dbReference type="Proteomes" id="UP000266118"/>
    </source>
</evidence>
<feature type="active site" evidence="6">
    <location>
        <position position="151"/>
    </location>
</feature>
<dbReference type="InterPro" id="IPR019533">
    <property type="entry name" value="Peptidase_S26"/>
</dbReference>
<organism evidence="9 10">
    <name type="scientific">Arachidicoccus soli</name>
    <dbReference type="NCBI Taxonomy" id="2341117"/>
    <lineage>
        <taxon>Bacteria</taxon>
        <taxon>Pseudomonadati</taxon>
        <taxon>Bacteroidota</taxon>
        <taxon>Chitinophagia</taxon>
        <taxon>Chitinophagales</taxon>
        <taxon>Chitinophagaceae</taxon>
        <taxon>Arachidicoccus</taxon>
    </lineage>
</organism>
<comment type="caution">
    <text evidence="7">Lacks conserved residue(s) required for the propagation of feature annotation.</text>
</comment>
<dbReference type="AlphaFoldDB" id="A0A386HSH4"/>
<dbReference type="Pfam" id="PF18936">
    <property type="entry name" value="DUF5684"/>
    <property type="match status" value="1"/>
</dbReference>
<comment type="catalytic activity">
    <reaction evidence="1 7">
        <text>Cleavage of hydrophobic, N-terminal signal or leader sequences from secreted and periplasmic proteins.</text>
        <dbReference type="EC" id="3.4.21.89"/>
    </reaction>
</comment>
<gene>
    <name evidence="9" type="primary">lepB</name>
    <name evidence="9" type="ORF">D6B99_13085</name>
</gene>
<dbReference type="RefSeq" id="WP_119989219.1">
    <property type="nucleotide sequence ID" value="NZ_CP032489.1"/>
</dbReference>
<evidence type="ECO:0000256" key="7">
    <source>
        <dbReference type="RuleBase" id="RU362042"/>
    </source>
</evidence>
<feature type="domain" description="Peptidase S26" evidence="8">
    <location>
        <begin position="445"/>
        <end position="488"/>
    </location>
</feature>
<proteinExistence type="inferred from homology"/>
<sequence>MVSIYVILYLIGWPIGIYGMFKKAGVTPWKAFIPFYNTWIICELCGISKLWFWLQLIPIAGQFITIWMTIIFVMQFGKFSFIDHTLTVLVPFVYLPYIGFSKEVRYIGREGVKRYKKSTVREWVDALVFATVAATIIRTFIFEAYVIPTGSMEKTLLINDFLFVDKMTYGPRVPETPVSFPFVHNFMPFSTTVPSYTKLVHLKYRRLPAFGEIKRNDVVVFNFPAGDTIINEPGYGSEYPYYQALREQYHGDRAALLAQHKILVHPIDKTDNYIKRCTGIAGDTIQIINTELYVNGRKAYIPPTSQMEYLVTTNGSAFSDDFLRNQIHIKIDPVNASDQAEFTPLGNNQYVFDATADEIAQVKKLPNVVNVQYYIQTNHGLFPYYSEADSSWTPDNFGPLWIPKKGVTVTLTPKNLPIYRRIITTYEHHTLTENNGQYVIDGKATNQYTFQYNYYWMMGDNRHRSQDSRYWGFVPETAIVGKASLIWFSWQNGPRWKRILKVIK</sequence>